<dbReference type="SUPFAM" id="SSF54593">
    <property type="entry name" value="Glyoxalase/Bleomycin resistance protein/Dihydroxybiphenyl dioxygenase"/>
    <property type="match status" value="1"/>
</dbReference>
<dbReference type="Proteomes" id="UP000730482">
    <property type="component" value="Unassembled WGS sequence"/>
</dbReference>
<accession>A0ABS5KYV5</accession>
<reference evidence="2 3" key="1">
    <citation type="submission" date="2020-02" db="EMBL/GenBank/DDBJ databases">
        <title>Acidophilic actinobacteria isolated from forest soil.</title>
        <authorList>
            <person name="Golinska P."/>
        </authorList>
    </citation>
    <scope>NUCLEOTIDE SEQUENCE [LARGE SCALE GENOMIC DNA]</scope>
    <source>
        <strain evidence="2 3">NL8</strain>
    </source>
</reference>
<keyword evidence="3" id="KW-1185">Reference proteome</keyword>
<gene>
    <name evidence="2" type="ORF">KGQ19_30605</name>
</gene>
<comment type="caution">
    <text evidence="2">The sequence shown here is derived from an EMBL/GenBank/DDBJ whole genome shotgun (WGS) entry which is preliminary data.</text>
</comment>
<name>A0ABS5KYV5_9ACTN</name>
<evidence type="ECO:0000313" key="2">
    <source>
        <dbReference type="EMBL" id="MBS2551229.1"/>
    </source>
</evidence>
<sequence length="115" mass="12375">MTGTHAILYTTDAEADREFLRDVLGFPHVDAGGGWLIFQLPPAELGVHPAEGAPTSELYLMCDDLDATLAELAAKGVQPVGERVEARWGVRAWVALPSGTQLGLYEPRHPVARGL</sequence>
<dbReference type="InterPro" id="IPR004360">
    <property type="entry name" value="Glyas_Fos-R_dOase_dom"/>
</dbReference>
<protein>
    <submittedName>
        <fullName evidence="2">Extradiol dioxygenase</fullName>
    </submittedName>
</protein>
<evidence type="ECO:0000259" key="1">
    <source>
        <dbReference type="PROSITE" id="PS51819"/>
    </source>
</evidence>
<feature type="domain" description="VOC" evidence="1">
    <location>
        <begin position="2"/>
        <end position="107"/>
    </location>
</feature>
<evidence type="ECO:0000313" key="3">
    <source>
        <dbReference type="Proteomes" id="UP000730482"/>
    </source>
</evidence>
<dbReference type="GO" id="GO:0051213">
    <property type="term" value="F:dioxygenase activity"/>
    <property type="evidence" value="ECO:0007669"/>
    <property type="project" value="UniProtKB-KW"/>
</dbReference>
<dbReference type="PROSITE" id="PS51819">
    <property type="entry name" value="VOC"/>
    <property type="match status" value="1"/>
</dbReference>
<proteinExistence type="predicted"/>
<keyword evidence="2" id="KW-0223">Dioxygenase</keyword>
<dbReference type="InterPro" id="IPR029068">
    <property type="entry name" value="Glyas_Bleomycin-R_OHBP_Dase"/>
</dbReference>
<dbReference type="Gene3D" id="3.10.180.10">
    <property type="entry name" value="2,3-Dihydroxybiphenyl 1,2-Dioxygenase, domain 1"/>
    <property type="match status" value="1"/>
</dbReference>
<keyword evidence="2" id="KW-0560">Oxidoreductase</keyword>
<organism evidence="2 3">
    <name type="scientific">Catenulispora pinistramenti</name>
    <dbReference type="NCBI Taxonomy" id="2705254"/>
    <lineage>
        <taxon>Bacteria</taxon>
        <taxon>Bacillati</taxon>
        <taxon>Actinomycetota</taxon>
        <taxon>Actinomycetes</taxon>
        <taxon>Catenulisporales</taxon>
        <taxon>Catenulisporaceae</taxon>
        <taxon>Catenulispora</taxon>
    </lineage>
</organism>
<dbReference type="EMBL" id="JAAFYZ010000131">
    <property type="protein sequence ID" value="MBS2551229.1"/>
    <property type="molecule type" value="Genomic_DNA"/>
</dbReference>
<dbReference type="InterPro" id="IPR037523">
    <property type="entry name" value="VOC_core"/>
</dbReference>
<dbReference type="Pfam" id="PF00903">
    <property type="entry name" value="Glyoxalase"/>
    <property type="match status" value="1"/>
</dbReference>